<comment type="caution">
    <text evidence="1">The sequence shown here is derived from an EMBL/GenBank/DDBJ whole genome shotgun (WGS) entry which is preliminary data.</text>
</comment>
<feature type="non-terminal residue" evidence="1">
    <location>
        <position position="1"/>
    </location>
</feature>
<evidence type="ECO:0000313" key="2">
    <source>
        <dbReference type="Proteomes" id="UP001189429"/>
    </source>
</evidence>
<proteinExistence type="predicted"/>
<dbReference type="EMBL" id="CAUYUJ010017824">
    <property type="protein sequence ID" value="CAK0878191.1"/>
    <property type="molecule type" value="Genomic_DNA"/>
</dbReference>
<keyword evidence="2" id="KW-1185">Reference proteome</keyword>
<sequence>RWVADAGPGSWREENPTGDARYWGPASWLRFLGGPGALDQRPPLRRLYTTRLDAFALAACALEMLAKLHVARCPPEAFKSAPAGASVQVRFLLEAERVRACWHAYWALAVALSA</sequence>
<accession>A0ABN9VX37</accession>
<protein>
    <recommendedName>
        <fullName evidence="3">Protein kinase domain-containing protein</fullName>
    </recommendedName>
</protein>
<evidence type="ECO:0008006" key="3">
    <source>
        <dbReference type="Google" id="ProtNLM"/>
    </source>
</evidence>
<evidence type="ECO:0000313" key="1">
    <source>
        <dbReference type="EMBL" id="CAK0878191.1"/>
    </source>
</evidence>
<gene>
    <name evidence="1" type="ORF">PCOR1329_LOCUS62039</name>
</gene>
<organism evidence="1 2">
    <name type="scientific">Prorocentrum cordatum</name>
    <dbReference type="NCBI Taxonomy" id="2364126"/>
    <lineage>
        <taxon>Eukaryota</taxon>
        <taxon>Sar</taxon>
        <taxon>Alveolata</taxon>
        <taxon>Dinophyceae</taxon>
        <taxon>Prorocentrales</taxon>
        <taxon>Prorocentraceae</taxon>
        <taxon>Prorocentrum</taxon>
    </lineage>
</organism>
<reference evidence="1" key="1">
    <citation type="submission" date="2023-10" db="EMBL/GenBank/DDBJ databases">
        <authorList>
            <person name="Chen Y."/>
            <person name="Shah S."/>
            <person name="Dougan E. K."/>
            <person name="Thang M."/>
            <person name="Chan C."/>
        </authorList>
    </citation>
    <scope>NUCLEOTIDE SEQUENCE [LARGE SCALE GENOMIC DNA]</scope>
</reference>
<dbReference type="Proteomes" id="UP001189429">
    <property type="component" value="Unassembled WGS sequence"/>
</dbReference>
<name>A0ABN9VX37_9DINO</name>